<comment type="caution">
    <text evidence="1">The sequence shown here is derived from an EMBL/GenBank/DDBJ whole genome shotgun (WGS) entry which is preliminary data.</text>
</comment>
<organism evidence="1 2">
    <name type="scientific">Cichorium intybus</name>
    <name type="common">Chicory</name>
    <dbReference type="NCBI Taxonomy" id="13427"/>
    <lineage>
        <taxon>Eukaryota</taxon>
        <taxon>Viridiplantae</taxon>
        <taxon>Streptophyta</taxon>
        <taxon>Embryophyta</taxon>
        <taxon>Tracheophyta</taxon>
        <taxon>Spermatophyta</taxon>
        <taxon>Magnoliopsida</taxon>
        <taxon>eudicotyledons</taxon>
        <taxon>Gunneridae</taxon>
        <taxon>Pentapetalae</taxon>
        <taxon>asterids</taxon>
        <taxon>campanulids</taxon>
        <taxon>Asterales</taxon>
        <taxon>Asteraceae</taxon>
        <taxon>Cichorioideae</taxon>
        <taxon>Cichorieae</taxon>
        <taxon>Cichoriinae</taxon>
        <taxon>Cichorium</taxon>
    </lineage>
</organism>
<reference evidence="1 2" key="2">
    <citation type="journal article" date="2022" name="Mol. Ecol. Resour.">
        <title>The genomes of chicory, endive, great burdock and yacon provide insights into Asteraceae paleo-polyploidization history and plant inulin production.</title>
        <authorList>
            <person name="Fan W."/>
            <person name="Wang S."/>
            <person name="Wang H."/>
            <person name="Wang A."/>
            <person name="Jiang F."/>
            <person name="Liu H."/>
            <person name="Zhao H."/>
            <person name="Xu D."/>
            <person name="Zhang Y."/>
        </authorList>
    </citation>
    <scope>NUCLEOTIDE SEQUENCE [LARGE SCALE GENOMIC DNA]</scope>
    <source>
        <strain evidence="2">cv. Punajuju</strain>
        <tissue evidence="1">Leaves</tissue>
    </source>
</reference>
<evidence type="ECO:0000313" key="1">
    <source>
        <dbReference type="EMBL" id="KAI3778409.1"/>
    </source>
</evidence>
<sequence>MVGAFFPLFPGSLVVALGSIWMYSPLGCVDVWFCDVAAAFVSEVGSSLTRCRFLESKLPFVGCFLDLGCLFGASVLVVLALIV</sequence>
<name>A0ACB9G4E3_CICIN</name>
<reference evidence="2" key="1">
    <citation type="journal article" date="2022" name="Mol. Ecol. Resour.">
        <title>The genomes of chicory, endive, great burdock and yacon provide insights into Asteraceae palaeo-polyploidization history and plant inulin production.</title>
        <authorList>
            <person name="Fan W."/>
            <person name="Wang S."/>
            <person name="Wang H."/>
            <person name="Wang A."/>
            <person name="Jiang F."/>
            <person name="Liu H."/>
            <person name="Zhao H."/>
            <person name="Xu D."/>
            <person name="Zhang Y."/>
        </authorList>
    </citation>
    <scope>NUCLEOTIDE SEQUENCE [LARGE SCALE GENOMIC DNA]</scope>
    <source>
        <strain evidence="2">cv. Punajuju</strain>
    </source>
</reference>
<dbReference type="Proteomes" id="UP001055811">
    <property type="component" value="Linkage Group LG02"/>
</dbReference>
<keyword evidence="2" id="KW-1185">Reference proteome</keyword>
<protein>
    <submittedName>
        <fullName evidence="1">Uncharacterized protein</fullName>
    </submittedName>
</protein>
<evidence type="ECO:0000313" key="2">
    <source>
        <dbReference type="Proteomes" id="UP001055811"/>
    </source>
</evidence>
<proteinExistence type="predicted"/>
<accession>A0ACB9G4E3</accession>
<gene>
    <name evidence="1" type="ORF">L2E82_07684</name>
</gene>
<dbReference type="EMBL" id="CM042010">
    <property type="protein sequence ID" value="KAI3778409.1"/>
    <property type="molecule type" value="Genomic_DNA"/>
</dbReference>